<accession>A0A1P8WKU7</accession>
<name>A0A1P8WKU7_9PLAN</name>
<dbReference type="STRING" id="1891926.Fuma_04306"/>
<dbReference type="Proteomes" id="UP000187735">
    <property type="component" value="Chromosome"/>
</dbReference>
<dbReference type="EMBL" id="CP017641">
    <property type="protein sequence ID" value="APZ94667.1"/>
    <property type="molecule type" value="Genomic_DNA"/>
</dbReference>
<dbReference type="RefSeq" id="WP_077025942.1">
    <property type="nucleotide sequence ID" value="NZ_CP017641.1"/>
</dbReference>
<gene>
    <name evidence="1" type="ORF">Fuma_04306</name>
</gene>
<evidence type="ECO:0000313" key="2">
    <source>
        <dbReference type="Proteomes" id="UP000187735"/>
    </source>
</evidence>
<organism evidence="1 2">
    <name type="scientific">Fuerstiella marisgermanici</name>
    <dbReference type="NCBI Taxonomy" id="1891926"/>
    <lineage>
        <taxon>Bacteria</taxon>
        <taxon>Pseudomonadati</taxon>
        <taxon>Planctomycetota</taxon>
        <taxon>Planctomycetia</taxon>
        <taxon>Planctomycetales</taxon>
        <taxon>Planctomycetaceae</taxon>
        <taxon>Fuerstiella</taxon>
    </lineage>
</organism>
<keyword evidence="2" id="KW-1185">Reference proteome</keyword>
<dbReference type="OrthoDB" id="9779418at2"/>
<proteinExistence type="predicted"/>
<sequence>MTAINKNQTIIVTGLPRSGTSMMMKMLEAGGVPPLCDGLRAADLDNPNGYYEFEAVKRTKEDSSWLAEAPGRAVKMVYKLLYDLPENDRYEVIFMRRDLKEILASQQQMLQNKGIATGVSDRRMALLFEHEIARFQDWLATAPHIFSVEVPYNDIASGSHEPIQAINDHLGGRLDTAAMAAVVDPGLYRNRAA</sequence>
<dbReference type="InterPro" id="IPR027417">
    <property type="entry name" value="P-loop_NTPase"/>
</dbReference>
<dbReference type="Gene3D" id="3.40.50.300">
    <property type="entry name" value="P-loop containing nucleotide triphosphate hydrolases"/>
    <property type="match status" value="1"/>
</dbReference>
<evidence type="ECO:0008006" key="3">
    <source>
        <dbReference type="Google" id="ProtNLM"/>
    </source>
</evidence>
<dbReference type="SUPFAM" id="SSF52540">
    <property type="entry name" value="P-loop containing nucleoside triphosphate hydrolases"/>
    <property type="match status" value="1"/>
</dbReference>
<dbReference type="AlphaFoldDB" id="A0A1P8WKU7"/>
<reference evidence="1 2" key="1">
    <citation type="journal article" date="2016" name="Front. Microbiol.">
        <title>Fuerstia marisgermanicae gen. nov., sp. nov., an Unusual Member of the Phylum Planctomycetes from the German Wadden Sea.</title>
        <authorList>
            <person name="Kohn T."/>
            <person name="Heuer A."/>
            <person name="Jogler M."/>
            <person name="Vollmers J."/>
            <person name="Boedeker C."/>
            <person name="Bunk B."/>
            <person name="Rast P."/>
            <person name="Borchert D."/>
            <person name="Glockner I."/>
            <person name="Freese H.M."/>
            <person name="Klenk H.P."/>
            <person name="Overmann J."/>
            <person name="Kaster A.K."/>
            <person name="Rohde M."/>
            <person name="Wiegand S."/>
            <person name="Jogler C."/>
        </authorList>
    </citation>
    <scope>NUCLEOTIDE SEQUENCE [LARGE SCALE GENOMIC DNA]</scope>
    <source>
        <strain evidence="1 2">NH11</strain>
    </source>
</reference>
<evidence type="ECO:0000313" key="1">
    <source>
        <dbReference type="EMBL" id="APZ94667.1"/>
    </source>
</evidence>
<dbReference type="KEGG" id="fmr:Fuma_04306"/>
<protein>
    <recommendedName>
        <fullName evidence="3">Sulfotransferase family protein</fullName>
    </recommendedName>
</protein>